<dbReference type="InterPro" id="IPR050109">
    <property type="entry name" value="HTH-type_TetR-like_transc_reg"/>
</dbReference>
<dbReference type="Proteomes" id="UP001551011">
    <property type="component" value="Unassembled WGS sequence"/>
</dbReference>
<keyword evidence="5" id="KW-1185">Reference proteome</keyword>
<feature type="DNA-binding region" description="H-T-H motif" evidence="2">
    <location>
        <begin position="41"/>
        <end position="60"/>
    </location>
</feature>
<protein>
    <submittedName>
        <fullName evidence="4">TetR/AcrR family transcriptional regulator</fullName>
    </submittedName>
</protein>
<dbReference type="InterPro" id="IPR001647">
    <property type="entry name" value="HTH_TetR"/>
</dbReference>
<dbReference type="Pfam" id="PF00440">
    <property type="entry name" value="TetR_N"/>
    <property type="match status" value="1"/>
</dbReference>
<evidence type="ECO:0000259" key="3">
    <source>
        <dbReference type="PROSITE" id="PS50977"/>
    </source>
</evidence>
<evidence type="ECO:0000313" key="5">
    <source>
        <dbReference type="Proteomes" id="UP001551011"/>
    </source>
</evidence>
<comment type="caution">
    <text evidence="4">The sequence shown here is derived from an EMBL/GenBank/DDBJ whole genome shotgun (WGS) entry which is preliminary data.</text>
</comment>
<dbReference type="RefSeq" id="WP_030646271.1">
    <property type="nucleotide sequence ID" value="NZ_JBEXDP010000041.1"/>
</dbReference>
<sequence>MRPVTRRQADHHAARSAATRAQVMSTLERLLDSGEAFSEISVQRILDEAGVSRATFYAHFHSKSDVLVRLTDELRESLLTLARQWEPGAGQDGADRFARFFEDVIAIHRAHQGVLTAVREAASYDSAVGDFYTADLEGFDEAVLRTLLSEQAAGSTPADLDAVAASRIIVWGGAQAIAHHIRVDDGTGDAVFARELARIWWHGAYRRPAGA</sequence>
<dbReference type="PANTHER" id="PTHR30055">
    <property type="entry name" value="HTH-TYPE TRANSCRIPTIONAL REGULATOR RUTR"/>
    <property type="match status" value="1"/>
</dbReference>
<dbReference type="InterPro" id="IPR036271">
    <property type="entry name" value="Tet_transcr_reg_TetR-rel_C_sf"/>
</dbReference>
<dbReference type="InterPro" id="IPR009057">
    <property type="entry name" value="Homeodomain-like_sf"/>
</dbReference>
<dbReference type="SUPFAM" id="SSF46689">
    <property type="entry name" value="Homeodomain-like"/>
    <property type="match status" value="1"/>
</dbReference>
<dbReference type="Gene3D" id="1.10.357.10">
    <property type="entry name" value="Tetracycline Repressor, domain 2"/>
    <property type="match status" value="1"/>
</dbReference>
<evidence type="ECO:0000313" key="4">
    <source>
        <dbReference type="EMBL" id="MEU5711145.1"/>
    </source>
</evidence>
<keyword evidence="1 2" id="KW-0238">DNA-binding</keyword>
<feature type="domain" description="HTH tetR-type" evidence="3">
    <location>
        <begin position="17"/>
        <end position="78"/>
    </location>
</feature>
<dbReference type="PANTHER" id="PTHR30055:SF184">
    <property type="entry name" value="HTH-TYPE TRANSCRIPTIONAL REGULATOR ETHR"/>
    <property type="match status" value="1"/>
</dbReference>
<evidence type="ECO:0000256" key="2">
    <source>
        <dbReference type="PROSITE-ProRule" id="PRU00335"/>
    </source>
</evidence>
<gene>
    <name evidence="4" type="ORF">AB0H04_30460</name>
</gene>
<proteinExistence type="predicted"/>
<dbReference type="EMBL" id="JBFAEG010000025">
    <property type="protein sequence ID" value="MEU5711145.1"/>
    <property type="molecule type" value="Genomic_DNA"/>
</dbReference>
<evidence type="ECO:0000256" key="1">
    <source>
        <dbReference type="ARBA" id="ARBA00023125"/>
    </source>
</evidence>
<name>A0ABV3AHX4_9ACTN</name>
<dbReference type="SUPFAM" id="SSF48498">
    <property type="entry name" value="Tetracyclin repressor-like, C-terminal domain"/>
    <property type="match status" value="1"/>
</dbReference>
<dbReference type="Gene3D" id="1.10.10.60">
    <property type="entry name" value="Homeodomain-like"/>
    <property type="match status" value="1"/>
</dbReference>
<organism evidence="4 5">
    <name type="scientific">Streptomyces flaveolus</name>
    <dbReference type="NCBI Taxonomy" id="67297"/>
    <lineage>
        <taxon>Bacteria</taxon>
        <taxon>Bacillati</taxon>
        <taxon>Actinomycetota</taxon>
        <taxon>Actinomycetes</taxon>
        <taxon>Kitasatosporales</taxon>
        <taxon>Streptomycetaceae</taxon>
        <taxon>Streptomyces</taxon>
    </lineage>
</organism>
<dbReference type="PROSITE" id="PS50977">
    <property type="entry name" value="HTH_TETR_2"/>
    <property type="match status" value="1"/>
</dbReference>
<accession>A0ABV3AHX4</accession>
<reference evidence="4 5" key="1">
    <citation type="submission" date="2024-06" db="EMBL/GenBank/DDBJ databases">
        <title>The Natural Products Discovery Center: Release of the First 8490 Sequenced Strains for Exploring Actinobacteria Biosynthetic Diversity.</title>
        <authorList>
            <person name="Kalkreuter E."/>
            <person name="Kautsar S.A."/>
            <person name="Yang D."/>
            <person name="Bader C.D."/>
            <person name="Teijaro C.N."/>
            <person name="Fluegel L."/>
            <person name="Davis C.M."/>
            <person name="Simpson J.R."/>
            <person name="Lauterbach L."/>
            <person name="Steele A.D."/>
            <person name="Gui C."/>
            <person name="Meng S."/>
            <person name="Li G."/>
            <person name="Viehrig K."/>
            <person name="Ye F."/>
            <person name="Su P."/>
            <person name="Kiefer A.F."/>
            <person name="Nichols A."/>
            <person name="Cepeda A.J."/>
            <person name="Yan W."/>
            <person name="Fan B."/>
            <person name="Jiang Y."/>
            <person name="Adhikari A."/>
            <person name="Zheng C.-J."/>
            <person name="Schuster L."/>
            <person name="Cowan T.M."/>
            <person name="Smanski M.J."/>
            <person name="Chevrette M.G."/>
            <person name="De Carvalho L.P.S."/>
            <person name="Shen B."/>
        </authorList>
    </citation>
    <scope>NUCLEOTIDE SEQUENCE [LARGE SCALE GENOMIC DNA]</scope>
    <source>
        <strain evidence="4 5">NPDC020594</strain>
    </source>
</reference>